<evidence type="ECO:0000256" key="1">
    <source>
        <dbReference type="ARBA" id="ARBA00022553"/>
    </source>
</evidence>
<reference evidence="3 4" key="1">
    <citation type="journal article" date="2013" name="Stand. Genomic Sci.">
        <title>Genomic Encyclopedia of Type Strains, Phase I: The one thousand microbial genomes (KMG-I) project.</title>
        <authorList>
            <person name="Kyrpides N.C."/>
            <person name="Woyke T."/>
            <person name="Eisen J.A."/>
            <person name="Garrity G."/>
            <person name="Lilburn T.G."/>
            <person name="Beck B.J."/>
            <person name="Whitman W.B."/>
            <person name="Hugenholtz P."/>
            <person name="Klenk H.P."/>
        </authorList>
    </citation>
    <scope>NUCLEOTIDE SEQUENCE [LARGE SCALE GENOMIC DNA]</scope>
    <source>
        <strain evidence="3 4">DSM 45044</strain>
    </source>
</reference>
<name>A0A562V0M8_9ACTN</name>
<dbReference type="PROSITE" id="PS50006">
    <property type="entry name" value="FHA_DOMAIN"/>
    <property type="match status" value="1"/>
</dbReference>
<dbReference type="InterPro" id="IPR000253">
    <property type="entry name" value="FHA_dom"/>
</dbReference>
<organism evidence="3 4">
    <name type="scientific">Stackebrandtia albiflava</name>
    <dbReference type="NCBI Taxonomy" id="406432"/>
    <lineage>
        <taxon>Bacteria</taxon>
        <taxon>Bacillati</taxon>
        <taxon>Actinomycetota</taxon>
        <taxon>Actinomycetes</taxon>
        <taxon>Glycomycetales</taxon>
        <taxon>Glycomycetaceae</taxon>
        <taxon>Stackebrandtia</taxon>
    </lineage>
</organism>
<dbReference type="RefSeq" id="WP_147137597.1">
    <property type="nucleotide sequence ID" value="NZ_BAABIJ010000002.1"/>
</dbReference>
<gene>
    <name evidence="3" type="ORF">LX16_2198</name>
</gene>
<dbReference type="AlphaFoldDB" id="A0A562V0M8"/>
<keyword evidence="1" id="KW-0597">Phosphoprotein</keyword>
<protein>
    <recommendedName>
        <fullName evidence="2">FHA domain-containing protein</fullName>
    </recommendedName>
</protein>
<dbReference type="OrthoDB" id="4213445at2"/>
<evidence type="ECO:0000313" key="3">
    <source>
        <dbReference type="EMBL" id="TWJ11476.1"/>
    </source>
</evidence>
<keyword evidence="4" id="KW-1185">Reference proteome</keyword>
<evidence type="ECO:0000313" key="4">
    <source>
        <dbReference type="Proteomes" id="UP000321617"/>
    </source>
</evidence>
<accession>A0A562V0M8</accession>
<dbReference type="Proteomes" id="UP000321617">
    <property type="component" value="Unassembled WGS sequence"/>
</dbReference>
<dbReference type="EMBL" id="VLLL01000006">
    <property type="protein sequence ID" value="TWJ11476.1"/>
    <property type="molecule type" value="Genomic_DNA"/>
</dbReference>
<proteinExistence type="predicted"/>
<dbReference type="SUPFAM" id="SSF49879">
    <property type="entry name" value="SMAD/FHA domain"/>
    <property type="match status" value="1"/>
</dbReference>
<dbReference type="InterPro" id="IPR008984">
    <property type="entry name" value="SMAD_FHA_dom_sf"/>
</dbReference>
<sequence length="275" mass="30366">MAATDFAPQILPGWVRSLAAGVPRAPEGAKDLPTAPRGTLFALGAGGGWAVPPRRFELLFGRKEDDVHIPLGVDDRQISRRQGRLTCHGEEWTVRNDGRLPMVFPGNSLLLSGQERVISASYTPVFVGDPEDRVHSLEIRLIGGKRTGPDCDTDDETSVSTVHRLSGVERLVLTSMARRYLLDLPRPRPQTWQDIANDLNRSSATDREWNDRSVARVVAKVRERLSTPGYPRPVAGLLRDDSIGEPLGNALNDNLVREMLQSATLTPNDLRLLED</sequence>
<feature type="domain" description="FHA" evidence="2">
    <location>
        <begin position="58"/>
        <end position="116"/>
    </location>
</feature>
<comment type="caution">
    <text evidence="3">The sequence shown here is derived from an EMBL/GenBank/DDBJ whole genome shotgun (WGS) entry which is preliminary data.</text>
</comment>
<evidence type="ECO:0000259" key="2">
    <source>
        <dbReference type="PROSITE" id="PS50006"/>
    </source>
</evidence>